<reference evidence="2" key="2">
    <citation type="journal article" date="2021" name="PeerJ">
        <title>Extensive microbial diversity within the chicken gut microbiome revealed by metagenomics and culture.</title>
        <authorList>
            <person name="Gilroy R."/>
            <person name="Ravi A."/>
            <person name="Getino M."/>
            <person name="Pursley I."/>
            <person name="Horton D.L."/>
            <person name="Alikhan N.F."/>
            <person name="Baker D."/>
            <person name="Gharbi K."/>
            <person name="Hall N."/>
            <person name="Watson M."/>
            <person name="Adriaenssens E.M."/>
            <person name="Foster-Nyarko E."/>
            <person name="Jarju S."/>
            <person name="Secka A."/>
            <person name="Antonio M."/>
            <person name="Oren A."/>
            <person name="Chaudhuri R.R."/>
            <person name="La Ragione R."/>
            <person name="Hildebrand F."/>
            <person name="Pallen M.J."/>
        </authorList>
    </citation>
    <scope>NUCLEOTIDE SEQUENCE</scope>
    <source>
        <strain evidence="2">ChiSjej2B20-13462</strain>
    </source>
</reference>
<dbReference type="InterPro" id="IPR053392">
    <property type="entry name" value="Transposase_IS30-like"/>
</dbReference>
<evidence type="ECO:0000256" key="1">
    <source>
        <dbReference type="SAM" id="MobiDB-lite"/>
    </source>
</evidence>
<dbReference type="AlphaFoldDB" id="A0A9D0Z7B8"/>
<dbReference type="InterPro" id="IPR051917">
    <property type="entry name" value="Transposase-Integrase"/>
</dbReference>
<reference evidence="2" key="1">
    <citation type="submission" date="2020-10" db="EMBL/GenBank/DDBJ databases">
        <authorList>
            <person name="Gilroy R."/>
        </authorList>
    </citation>
    <scope>NUCLEOTIDE SEQUENCE</scope>
    <source>
        <strain evidence="2">ChiSjej2B20-13462</strain>
    </source>
</reference>
<evidence type="ECO:0000313" key="2">
    <source>
        <dbReference type="EMBL" id="HIQ70210.1"/>
    </source>
</evidence>
<feature type="region of interest" description="Disordered" evidence="1">
    <location>
        <begin position="1"/>
        <end position="30"/>
    </location>
</feature>
<proteinExistence type="predicted"/>
<dbReference type="GO" id="GO:0032196">
    <property type="term" value="P:transposition"/>
    <property type="evidence" value="ECO:0007669"/>
    <property type="project" value="TreeGrafter"/>
</dbReference>
<organism evidence="2 3">
    <name type="scientific">Candidatus Avoscillospira stercorigallinarum</name>
    <dbReference type="NCBI Taxonomy" id="2840708"/>
    <lineage>
        <taxon>Bacteria</taxon>
        <taxon>Bacillati</taxon>
        <taxon>Bacillota</taxon>
        <taxon>Clostridia</taxon>
        <taxon>Eubacteriales</taxon>
        <taxon>Oscillospiraceae</taxon>
        <taxon>Oscillospiraceae incertae sedis</taxon>
        <taxon>Candidatus Avoscillospira</taxon>
    </lineage>
</organism>
<dbReference type="EMBL" id="DVFN01000110">
    <property type="protein sequence ID" value="HIQ70210.1"/>
    <property type="molecule type" value="Genomic_DNA"/>
</dbReference>
<dbReference type="GO" id="GO:0005829">
    <property type="term" value="C:cytosol"/>
    <property type="evidence" value="ECO:0007669"/>
    <property type="project" value="TreeGrafter"/>
</dbReference>
<accession>A0A9D0Z7B8</accession>
<dbReference type="NCBIfam" id="NF033563">
    <property type="entry name" value="transpos_IS30"/>
    <property type="match status" value="1"/>
</dbReference>
<dbReference type="GO" id="GO:0004803">
    <property type="term" value="F:transposase activity"/>
    <property type="evidence" value="ECO:0007669"/>
    <property type="project" value="TreeGrafter"/>
</dbReference>
<evidence type="ECO:0000313" key="3">
    <source>
        <dbReference type="Proteomes" id="UP000886874"/>
    </source>
</evidence>
<dbReference type="PANTHER" id="PTHR10948">
    <property type="entry name" value="TRANSPOSASE"/>
    <property type="match status" value="1"/>
</dbReference>
<gene>
    <name evidence="2" type="ORF">IAA67_07775</name>
</gene>
<dbReference type="PANTHER" id="PTHR10948:SF23">
    <property type="entry name" value="TRANSPOSASE INSI FOR INSERTION SEQUENCE ELEMENT IS30A-RELATED"/>
    <property type="match status" value="1"/>
</dbReference>
<name>A0A9D0Z7B8_9FIRM</name>
<protein>
    <submittedName>
        <fullName evidence="2">IS30 family transposase</fullName>
    </submittedName>
</protein>
<comment type="caution">
    <text evidence="2">The sequence shown here is derived from an EMBL/GenBank/DDBJ whole genome shotgun (WGS) entry which is preliminary data.</text>
</comment>
<dbReference type="InterPro" id="IPR012337">
    <property type="entry name" value="RNaseH-like_sf"/>
</dbReference>
<dbReference type="Proteomes" id="UP000886874">
    <property type="component" value="Unassembled WGS sequence"/>
</dbReference>
<dbReference type="SUPFAM" id="SSF53098">
    <property type="entry name" value="Ribonuclease H-like"/>
    <property type="match status" value="1"/>
</dbReference>
<sequence length="147" mass="16632">MGDELSSAGDELHPRHQNRGSAAVTASPIRFPGSGVPGGAWFRDKLFKSITVDNGCEFQDFEGIEAAHRRKGKRTIVFFCHPYSAFERGSNENMNRLLRRFFPKGTSFDTVKPEEVRAAERWVNIYPRKLLGWKSAAILFEKELLTA</sequence>